<gene>
    <name evidence="10" type="ORF">VP01_346g11</name>
</gene>
<feature type="compositionally biased region" description="Low complexity" evidence="8">
    <location>
        <begin position="156"/>
        <end position="171"/>
    </location>
</feature>
<comment type="similarity">
    <text evidence="2">Belongs to the bZIP family.</text>
</comment>
<dbReference type="OrthoDB" id="2529708at2759"/>
<evidence type="ECO:0000313" key="11">
    <source>
        <dbReference type="Proteomes" id="UP000037035"/>
    </source>
</evidence>
<feature type="region of interest" description="Disordered" evidence="8">
    <location>
        <begin position="1"/>
        <end position="28"/>
    </location>
</feature>
<keyword evidence="4" id="KW-0238">DNA-binding</keyword>
<dbReference type="SUPFAM" id="SSF57959">
    <property type="entry name" value="Leucine zipper domain"/>
    <property type="match status" value="1"/>
</dbReference>
<evidence type="ECO:0000256" key="6">
    <source>
        <dbReference type="ARBA" id="ARBA00023242"/>
    </source>
</evidence>
<protein>
    <recommendedName>
        <fullName evidence="9">BZIP domain-containing protein</fullName>
    </recommendedName>
</protein>
<keyword evidence="3" id="KW-0805">Transcription regulation</keyword>
<feature type="region of interest" description="Disordered" evidence="8">
    <location>
        <begin position="477"/>
        <end position="505"/>
    </location>
</feature>
<feature type="compositionally biased region" description="Low complexity" evidence="8">
    <location>
        <begin position="406"/>
        <end position="418"/>
    </location>
</feature>
<name>A0A0L6UWV6_9BASI</name>
<evidence type="ECO:0000256" key="1">
    <source>
        <dbReference type="ARBA" id="ARBA00004123"/>
    </source>
</evidence>
<proteinExistence type="inferred from homology"/>
<dbReference type="InterPro" id="IPR046347">
    <property type="entry name" value="bZIP_sf"/>
</dbReference>
<evidence type="ECO:0000256" key="7">
    <source>
        <dbReference type="SAM" id="Coils"/>
    </source>
</evidence>
<evidence type="ECO:0000256" key="3">
    <source>
        <dbReference type="ARBA" id="ARBA00023015"/>
    </source>
</evidence>
<sequence>MADHSALIKRKPIHALLHPKPPKINKTSPNHNLQHLSFDPFNPHPGMSKEERKLARMIRNRTAAQASRDRKKEHVAELENRVRELEEQVKLLSRPQTNNSIPPSCLRPCCRHQQHAACESSDASSTDIPPAHTDTIPWACRPISESIDPSINDLKPSSSSSPEPSRSKSTPIIPQRDHLIMTLDPQLEKIESPHHGQQSDSVFLRPTGATISPTQAEYLSRVRIHVLEEENMQLKSQLEYELKKAHQFKSRLISSRLAQPGNLPHHQPKGITEELPIDQGLIEMMLKDEEIENLLLTSSAPAPHTAFQQQTQVSTPKTDSYTHPEYLSLDWDSFLLDRETSTSFTTPRPSLSSMDYEQPLGGTRTTVSKAQSVSDDWPIIDGLGSPDSSSIHGLETQPETPPPDQQPQAPSDAQLALPGPSAQSISHHRLVAREVNNLSLQRNGWEMGLSGPVQSSEAEDSSTNKLEDWNLFGFPFIQEPLTAPPPPSSSSCDSSDSTRSSSQLSHLVQNPLNPVDMMAFNDHPLSLFETEFEGHNCNHLYLS</sequence>
<feature type="coiled-coil region" evidence="7">
    <location>
        <begin position="61"/>
        <end position="95"/>
    </location>
</feature>
<feature type="domain" description="BZIP" evidence="9">
    <location>
        <begin position="50"/>
        <end position="92"/>
    </location>
</feature>
<evidence type="ECO:0000313" key="10">
    <source>
        <dbReference type="EMBL" id="KNZ52727.1"/>
    </source>
</evidence>
<feature type="region of interest" description="Disordered" evidence="8">
    <location>
        <begin position="147"/>
        <end position="177"/>
    </location>
</feature>
<dbReference type="CDD" id="cd14812">
    <property type="entry name" value="bZIP_u3"/>
    <property type="match status" value="1"/>
</dbReference>
<dbReference type="GO" id="GO:0005634">
    <property type="term" value="C:nucleus"/>
    <property type="evidence" value="ECO:0007669"/>
    <property type="project" value="UniProtKB-SubCell"/>
</dbReference>
<dbReference type="SMART" id="SM00338">
    <property type="entry name" value="BRLZ"/>
    <property type="match status" value="1"/>
</dbReference>
<dbReference type="PROSITE" id="PS00036">
    <property type="entry name" value="BZIP_BASIC"/>
    <property type="match status" value="1"/>
</dbReference>
<feature type="compositionally biased region" description="Polar residues" evidence="8">
    <location>
        <begin position="363"/>
        <end position="374"/>
    </location>
</feature>
<dbReference type="PROSITE" id="PS50217">
    <property type="entry name" value="BZIP"/>
    <property type="match status" value="1"/>
</dbReference>
<dbReference type="Proteomes" id="UP000037035">
    <property type="component" value="Unassembled WGS sequence"/>
</dbReference>
<evidence type="ECO:0000259" key="9">
    <source>
        <dbReference type="PROSITE" id="PS50217"/>
    </source>
</evidence>
<keyword evidence="5" id="KW-0804">Transcription</keyword>
<evidence type="ECO:0000256" key="8">
    <source>
        <dbReference type="SAM" id="MobiDB-lite"/>
    </source>
</evidence>
<dbReference type="AlphaFoldDB" id="A0A0L6UWV6"/>
<comment type="subcellular location">
    <subcellularLocation>
        <location evidence="1">Nucleus</location>
    </subcellularLocation>
</comment>
<accession>A0A0L6UWV6</accession>
<dbReference type="PANTHER" id="PTHR47416:SF8">
    <property type="entry name" value="BASIC-LEUCINE ZIPPER TRANSCRIPTION FACTOR E-RELATED"/>
    <property type="match status" value="1"/>
</dbReference>
<dbReference type="VEuPathDB" id="FungiDB:VP01_346g11"/>
<dbReference type="STRING" id="27349.A0A0L6UWV6"/>
<dbReference type="InterPro" id="IPR004827">
    <property type="entry name" value="bZIP"/>
</dbReference>
<feature type="region of interest" description="Disordered" evidence="8">
    <location>
        <begin position="341"/>
        <end position="422"/>
    </location>
</feature>
<evidence type="ECO:0000256" key="5">
    <source>
        <dbReference type="ARBA" id="ARBA00023163"/>
    </source>
</evidence>
<keyword evidence="6" id="KW-0539">Nucleus</keyword>
<evidence type="ECO:0000256" key="2">
    <source>
        <dbReference type="ARBA" id="ARBA00007163"/>
    </source>
</evidence>
<keyword evidence="7" id="KW-0175">Coiled coil</keyword>
<dbReference type="Gene3D" id="1.20.5.170">
    <property type="match status" value="1"/>
</dbReference>
<dbReference type="EMBL" id="LAVV01008468">
    <property type="protein sequence ID" value="KNZ52727.1"/>
    <property type="molecule type" value="Genomic_DNA"/>
</dbReference>
<dbReference type="Pfam" id="PF00170">
    <property type="entry name" value="bZIP_1"/>
    <property type="match status" value="1"/>
</dbReference>
<feature type="compositionally biased region" description="Low complexity" evidence="8">
    <location>
        <begin position="489"/>
        <end position="505"/>
    </location>
</feature>
<keyword evidence="11" id="KW-1185">Reference proteome</keyword>
<dbReference type="PANTHER" id="PTHR47416">
    <property type="entry name" value="BASIC-LEUCINE ZIPPER TRANSCRIPTION FACTOR F-RELATED"/>
    <property type="match status" value="1"/>
</dbReference>
<reference evidence="10 11" key="1">
    <citation type="submission" date="2015-08" db="EMBL/GenBank/DDBJ databases">
        <title>Next Generation Sequencing and Analysis of the Genome of Puccinia sorghi L Schw, the Causal Agent of Maize Common Rust.</title>
        <authorList>
            <person name="Rochi L."/>
            <person name="Burguener G."/>
            <person name="Darino M."/>
            <person name="Turjanski A."/>
            <person name="Kreff E."/>
            <person name="Dieguez M.J."/>
            <person name="Sacco F."/>
        </authorList>
    </citation>
    <scope>NUCLEOTIDE SEQUENCE [LARGE SCALE GENOMIC DNA]</scope>
    <source>
        <strain evidence="10 11">RO10H11247</strain>
    </source>
</reference>
<organism evidence="10 11">
    <name type="scientific">Puccinia sorghi</name>
    <dbReference type="NCBI Taxonomy" id="27349"/>
    <lineage>
        <taxon>Eukaryota</taxon>
        <taxon>Fungi</taxon>
        <taxon>Dikarya</taxon>
        <taxon>Basidiomycota</taxon>
        <taxon>Pucciniomycotina</taxon>
        <taxon>Pucciniomycetes</taxon>
        <taxon>Pucciniales</taxon>
        <taxon>Pucciniaceae</taxon>
        <taxon>Puccinia</taxon>
    </lineage>
</organism>
<feature type="compositionally biased region" description="Polar residues" evidence="8">
    <location>
        <begin position="341"/>
        <end position="355"/>
    </location>
</feature>
<evidence type="ECO:0000256" key="4">
    <source>
        <dbReference type="ARBA" id="ARBA00023125"/>
    </source>
</evidence>
<dbReference type="GO" id="GO:0003700">
    <property type="term" value="F:DNA-binding transcription factor activity"/>
    <property type="evidence" value="ECO:0007669"/>
    <property type="project" value="InterPro"/>
</dbReference>
<comment type="caution">
    <text evidence="10">The sequence shown here is derived from an EMBL/GenBank/DDBJ whole genome shotgun (WGS) entry which is preliminary data.</text>
</comment>
<dbReference type="GO" id="GO:0003677">
    <property type="term" value="F:DNA binding"/>
    <property type="evidence" value="ECO:0007669"/>
    <property type="project" value="UniProtKB-KW"/>
</dbReference>